<feature type="binding site" evidence="1">
    <location>
        <position position="144"/>
    </location>
    <ligand>
        <name>Ni(2+)</name>
        <dbReference type="ChEBI" id="CHEBI:49786"/>
    </ligand>
</feature>
<dbReference type="RefSeq" id="WP_106775938.1">
    <property type="nucleotide sequence ID" value="NZ_JBGGGQ010000002.1"/>
</dbReference>
<feature type="domain" description="Helix-turn-helix type 11" evidence="3">
    <location>
        <begin position="7"/>
        <end position="59"/>
    </location>
</feature>
<sequence length="171" mass="19353">MNGTQSRREKLLKLLESSNHIISGSELSKLLGVSRQVIVQDIAILKAEENRIISTNKGYCLEKTCNNEISKVFKVSHSDQEMKDELYSIVDLGATVKDVFISHRAYGVIKVDLNISCRKDVDDFLFEIESGISKPLKKLTENYHYHTISAKNKSTLLDVEHILDNLGFLVK</sequence>
<feature type="binding site" evidence="1">
    <location>
        <position position="146"/>
    </location>
    <ligand>
        <name>Ni(2+)</name>
        <dbReference type="ChEBI" id="CHEBI:49786"/>
    </ligand>
</feature>
<dbReference type="InterPro" id="IPR035922">
    <property type="entry name" value="3H_dom_sf"/>
</dbReference>
<feature type="binding site" evidence="1">
    <location>
        <position position="85"/>
    </location>
    <ligand>
        <name>Ni(2+)</name>
        <dbReference type="ChEBI" id="CHEBI:49786"/>
    </ligand>
</feature>
<name>A0A2P7Q2Y8_9FIRM</name>
<evidence type="ECO:0000313" key="5">
    <source>
        <dbReference type="Proteomes" id="UP000241434"/>
    </source>
</evidence>
<dbReference type="InterPro" id="IPR036390">
    <property type="entry name" value="WH_DNA-bd_sf"/>
</dbReference>
<dbReference type="OrthoDB" id="9792661at2"/>
<feature type="binding site" evidence="1">
    <location>
        <position position="77"/>
    </location>
    <ligand>
        <name>Ni(2+)</name>
        <dbReference type="ChEBI" id="CHEBI:49786"/>
    </ligand>
</feature>
<keyword evidence="1" id="KW-0533">Nickel</keyword>
<dbReference type="InterPro" id="IPR026043">
    <property type="entry name" value="NadR"/>
</dbReference>
<dbReference type="AlphaFoldDB" id="A0A2P7Q2Y8"/>
<dbReference type="InterPro" id="IPR036388">
    <property type="entry name" value="WH-like_DNA-bd_sf"/>
</dbReference>
<accession>A0A2P7Q2Y8</accession>
<dbReference type="InterPro" id="IPR013196">
    <property type="entry name" value="HTH_11"/>
</dbReference>
<comment type="caution">
    <text evidence="4">The sequence shown here is derived from an EMBL/GenBank/DDBJ whole genome shotgun (WGS) entry which is preliminary data.</text>
</comment>
<proteinExistence type="predicted"/>
<dbReference type="PANTHER" id="PTHR40068">
    <property type="entry name" value="TRANSCRIPTION REPRESSOR NIAR-RELATED"/>
    <property type="match status" value="1"/>
</dbReference>
<gene>
    <name evidence="4" type="ORF">UF10_00710</name>
</gene>
<feature type="domain" description="3H" evidence="2">
    <location>
        <begin position="74"/>
        <end position="169"/>
    </location>
</feature>
<dbReference type="SUPFAM" id="SSF75500">
    <property type="entry name" value="Putative transcriptional regulator TM1602, C-terminal domain"/>
    <property type="match status" value="1"/>
</dbReference>
<dbReference type="Pfam" id="PF02829">
    <property type="entry name" value="3H"/>
    <property type="match status" value="1"/>
</dbReference>
<dbReference type="Pfam" id="PF08279">
    <property type="entry name" value="HTH_11"/>
    <property type="match status" value="1"/>
</dbReference>
<dbReference type="InterPro" id="IPR004173">
    <property type="entry name" value="3H_domain"/>
</dbReference>
<evidence type="ECO:0000256" key="1">
    <source>
        <dbReference type="PIRSR" id="PIRSR037847-1"/>
    </source>
</evidence>
<evidence type="ECO:0000259" key="2">
    <source>
        <dbReference type="Pfam" id="PF02829"/>
    </source>
</evidence>
<keyword evidence="5" id="KW-1185">Reference proteome</keyword>
<dbReference type="Gene3D" id="1.10.10.10">
    <property type="entry name" value="Winged helix-like DNA-binding domain superfamily/Winged helix DNA-binding domain"/>
    <property type="match status" value="1"/>
</dbReference>
<keyword evidence="1" id="KW-0479">Metal-binding</keyword>
<dbReference type="PIRSF" id="PIRSF037847">
    <property type="entry name" value="NiaR"/>
    <property type="match status" value="1"/>
</dbReference>
<protein>
    <submittedName>
        <fullName evidence="4">DeoR family transcriptional regulator</fullName>
    </submittedName>
</protein>
<evidence type="ECO:0000259" key="3">
    <source>
        <dbReference type="Pfam" id="PF08279"/>
    </source>
</evidence>
<dbReference type="EMBL" id="JYGE01000001">
    <property type="protein sequence ID" value="PSJ32319.1"/>
    <property type="molecule type" value="Genomic_DNA"/>
</dbReference>
<evidence type="ECO:0000313" key="4">
    <source>
        <dbReference type="EMBL" id="PSJ32319.1"/>
    </source>
</evidence>
<organism evidence="4 5">
    <name type="scientific">Peptostreptococcus russellii</name>
    <dbReference type="NCBI Taxonomy" id="215200"/>
    <lineage>
        <taxon>Bacteria</taxon>
        <taxon>Bacillati</taxon>
        <taxon>Bacillota</taxon>
        <taxon>Clostridia</taxon>
        <taxon>Peptostreptococcales</taxon>
        <taxon>Peptostreptococcaceae</taxon>
        <taxon>Peptostreptococcus</taxon>
    </lineage>
</organism>
<reference evidence="4" key="1">
    <citation type="thesis" date="2015" institute="Rutgers" country="The State University of New Jersey, 14 College Farm Rd., New Brunswick, NJ, USA">
        <title>Ammonia toxicity in bacteria and its implications for treatment of and resource recovery from highly nitrogenous organic wastes.</title>
        <authorList>
            <person name="Luther A.K."/>
        </authorList>
    </citation>
    <scope>NUCLEOTIDE SEQUENCE</scope>
    <source>
        <strain evidence="4">RT-10B</strain>
    </source>
</reference>
<dbReference type="Proteomes" id="UP000241434">
    <property type="component" value="Unassembled WGS sequence"/>
</dbReference>
<dbReference type="SUPFAM" id="SSF46785">
    <property type="entry name" value="Winged helix' DNA-binding domain"/>
    <property type="match status" value="1"/>
</dbReference>
<dbReference type="Gene3D" id="3.30.1340.20">
    <property type="entry name" value="3H domain"/>
    <property type="match status" value="1"/>
</dbReference>
<dbReference type="PANTHER" id="PTHR40068:SF1">
    <property type="entry name" value="TRANSCRIPTION REPRESSOR NIAR-RELATED"/>
    <property type="match status" value="1"/>
</dbReference>
<dbReference type="GO" id="GO:0046872">
    <property type="term" value="F:metal ion binding"/>
    <property type="evidence" value="ECO:0007669"/>
    <property type="project" value="UniProtKB-KW"/>
</dbReference>